<dbReference type="AlphaFoldDB" id="A0A7G9YD57"/>
<sequence length="59" mass="6366">MVKKYTYTELGMLFGMFIGSGIGVTAFAITNNALFHTVTGVGIILGLGTGSLLDRRRRQ</sequence>
<keyword evidence="1" id="KW-1133">Transmembrane helix</keyword>
<evidence type="ECO:0000256" key="1">
    <source>
        <dbReference type="SAM" id="Phobius"/>
    </source>
</evidence>
<feature type="transmembrane region" description="Helical" evidence="1">
    <location>
        <begin position="35"/>
        <end position="53"/>
    </location>
</feature>
<protein>
    <submittedName>
        <fullName evidence="2">Uncharacterized protein</fullName>
    </submittedName>
</protein>
<evidence type="ECO:0000313" key="2">
    <source>
        <dbReference type="EMBL" id="QNO45941.1"/>
    </source>
</evidence>
<dbReference type="EMBL" id="MT631162">
    <property type="protein sequence ID" value="QNO45941.1"/>
    <property type="molecule type" value="Genomic_DNA"/>
</dbReference>
<organism evidence="2">
    <name type="scientific">Candidatus Methanogaster sp. ANME-2c ERB4</name>
    <dbReference type="NCBI Taxonomy" id="2759911"/>
    <lineage>
        <taxon>Archaea</taxon>
        <taxon>Methanobacteriati</taxon>
        <taxon>Methanobacteriota</taxon>
        <taxon>Stenosarchaea group</taxon>
        <taxon>Methanomicrobia</taxon>
        <taxon>Methanosarcinales</taxon>
        <taxon>ANME-2 cluster</taxon>
        <taxon>Candidatus Methanogasteraceae</taxon>
        <taxon>Candidatus Methanogaster</taxon>
    </lineage>
</organism>
<gene>
    <name evidence="2" type="ORF">DMJHIOCL_00020</name>
</gene>
<reference evidence="2" key="1">
    <citation type="submission" date="2020-06" db="EMBL/GenBank/DDBJ databases">
        <title>Unique genomic features of the anaerobic methanotrophic archaea.</title>
        <authorList>
            <person name="Chadwick G.L."/>
            <person name="Skennerton C.T."/>
            <person name="Laso-Perez R."/>
            <person name="Leu A.O."/>
            <person name="Speth D.R."/>
            <person name="Yu H."/>
            <person name="Morgan-Lang C."/>
            <person name="Hatzenpichler R."/>
            <person name="Goudeau D."/>
            <person name="Malmstrom R."/>
            <person name="Brazelton W.J."/>
            <person name="Woyke T."/>
            <person name="Hallam S.J."/>
            <person name="Tyson G.W."/>
            <person name="Wegener G."/>
            <person name="Boetius A."/>
            <person name="Orphan V."/>
        </authorList>
    </citation>
    <scope>NUCLEOTIDE SEQUENCE</scope>
</reference>
<accession>A0A7G9YD57</accession>
<feature type="transmembrane region" description="Helical" evidence="1">
    <location>
        <begin position="12"/>
        <end position="29"/>
    </location>
</feature>
<proteinExistence type="predicted"/>
<name>A0A7G9YD57_9EURY</name>
<keyword evidence="1" id="KW-0472">Membrane</keyword>
<keyword evidence="1" id="KW-0812">Transmembrane</keyword>